<feature type="domain" description="FAD-binding" evidence="7">
    <location>
        <begin position="342"/>
        <end position="643"/>
    </location>
</feature>
<dbReference type="SUPFAM" id="SSF51905">
    <property type="entry name" value="FAD/NAD(P)-binding domain"/>
    <property type="match status" value="1"/>
</dbReference>
<dbReference type="Proteomes" id="UP000722485">
    <property type="component" value="Unassembled WGS sequence"/>
</dbReference>
<dbReference type="InterPro" id="IPR050493">
    <property type="entry name" value="FAD-dep_Monooxygenase_BioMet"/>
</dbReference>
<name>A0A9P5HAF4_9HYPO</name>
<evidence type="ECO:0000256" key="6">
    <source>
        <dbReference type="SAM" id="MobiDB-lite"/>
    </source>
</evidence>
<evidence type="ECO:0000313" key="8">
    <source>
        <dbReference type="EMBL" id="KAF7548956.1"/>
    </source>
</evidence>
<keyword evidence="2" id="KW-0285">Flavoprotein</keyword>
<gene>
    <name evidence="8" type="ORF">G7Z17_g6715</name>
</gene>
<protein>
    <recommendedName>
        <fullName evidence="7">FAD-binding domain-containing protein</fullName>
    </recommendedName>
</protein>
<keyword evidence="5" id="KW-0503">Monooxygenase</keyword>
<comment type="similarity">
    <text evidence="1">Belongs to the paxM FAD-dependent monooxygenase family.</text>
</comment>
<dbReference type="InterPro" id="IPR036188">
    <property type="entry name" value="FAD/NAD-bd_sf"/>
</dbReference>
<comment type="caution">
    <text evidence="8">The sequence shown here is derived from an EMBL/GenBank/DDBJ whole genome shotgun (WGS) entry which is preliminary data.</text>
</comment>
<evidence type="ECO:0000259" key="7">
    <source>
        <dbReference type="Pfam" id="PF01494"/>
    </source>
</evidence>
<dbReference type="PANTHER" id="PTHR13789:SF311">
    <property type="entry name" value="HYDROXYLASE, PUTATIVE (AFU_ORTHOLOGUE AFUA_5G10180)-RELATED"/>
    <property type="match status" value="1"/>
</dbReference>
<feature type="region of interest" description="Disordered" evidence="6">
    <location>
        <begin position="1"/>
        <end position="26"/>
    </location>
</feature>
<keyword evidence="3" id="KW-0274">FAD</keyword>
<organism evidence="8 9">
    <name type="scientific">Cylindrodendrum hubeiense</name>
    <dbReference type="NCBI Taxonomy" id="595255"/>
    <lineage>
        <taxon>Eukaryota</taxon>
        <taxon>Fungi</taxon>
        <taxon>Dikarya</taxon>
        <taxon>Ascomycota</taxon>
        <taxon>Pezizomycotina</taxon>
        <taxon>Sordariomycetes</taxon>
        <taxon>Hypocreomycetidae</taxon>
        <taxon>Hypocreales</taxon>
        <taxon>Nectriaceae</taxon>
        <taxon>Cylindrodendrum</taxon>
    </lineage>
</organism>
<accession>A0A9P5HAF4</accession>
<evidence type="ECO:0000313" key="9">
    <source>
        <dbReference type="Proteomes" id="UP000722485"/>
    </source>
</evidence>
<dbReference type="SUPFAM" id="SSF54373">
    <property type="entry name" value="FAD-linked reductases, C-terminal domain"/>
    <property type="match status" value="1"/>
</dbReference>
<dbReference type="GO" id="GO:0071949">
    <property type="term" value="F:FAD binding"/>
    <property type="evidence" value="ECO:0007669"/>
    <property type="project" value="InterPro"/>
</dbReference>
<dbReference type="GO" id="GO:0004497">
    <property type="term" value="F:monooxygenase activity"/>
    <property type="evidence" value="ECO:0007669"/>
    <property type="project" value="UniProtKB-KW"/>
</dbReference>
<sequence length="779" mass="86473">MPAPTHELDDDDNLEMPPTKSAKVNHASEASLGDLFRVQISLSPARQPVRVWQGEGGRESPVIINQVTETDDAFGNFPWLEPINGLVLAKEACDAKLWSPNSGSCLSKLIRRDMIQSQFYQKIEEPTVDMAMMGLELFDKNGRLIPDFRKGGSRQGSGIWNREVDTGDILLIDEFHIKDSHNGFMLGDILFNAILEKARTKSPKFVVIAAPTAFARERTEGSLDEAKHACHRLAAPDDYDPPAPRIPFCPPGINELFRMMDNSGDAACAAKLRRLSVRHHPSEECWYATNDSGDTLLHVASYKEKRLCVQWLMANRPFLVHVRNDKGEVPIKSIELLNSKKTVQVTILERASALVAAGNGIQVACNACHVLRSLGLLDQLIAKSKGTAPGSLSLDYENGQILLTKDFARYEEIYGAPWLFVHRADYIDVLVDEAKRLGVQTRLGCEVKELNIGAPWVRLASDEIVTADVIIGCDGINSSIRTTLYPDIRPHPTNGVAYRAFITRSQLSSSLFETITASSECRFWIGPQAHLVLYPIHGGETFNLVLVITDARLNRRCENGNILELVREHMAGWNSVVKGLLQAIHELTRFPLYSVEDLPSFTSGLVALIGDAAHPTVPYLGQGAAVAVEDALVLGTLLGNLTRYSSSLGSESLRSRIPTILQTYDAIQHPRTTTIVAESRHQGYFNHLARGPEQRARDVEFAAYDTEATVSDCPWIDSTFNRELLGRDTEAVAVREFRRLVAEGLFNRWEIGDGDLVPQQVNITIKRKKKIVAREFQAV</sequence>
<dbReference type="PRINTS" id="PR00420">
    <property type="entry name" value="RNGMNOXGNASE"/>
</dbReference>
<dbReference type="PANTHER" id="PTHR13789">
    <property type="entry name" value="MONOOXYGENASE"/>
    <property type="match status" value="1"/>
</dbReference>
<evidence type="ECO:0000256" key="2">
    <source>
        <dbReference type="ARBA" id="ARBA00022630"/>
    </source>
</evidence>
<dbReference type="Gene3D" id="3.50.50.60">
    <property type="entry name" value="FAD/NAD(P)-binding domain"/>
    <property type="match status" value="1"/>
</dbReference>
<dbReference type="InterPro" id="IPR002938">
    <property type="entry name" value="FAD-bd"/>
</dbReference>
<keyword evidence="4" id="KW-0560">Oxidoreductase</keyword>
<evidence type="ECO:0000256" key="3">
    <source>
        <dbReference type="ARBA" id="ARBA00022827"/>
    </source>
</evidence>
<dbReference type="EMBL" id="JAANBB010000134">
    <property type="protein sequence ID" value="KAF7548956.1"/>
    <property type="molecule type" value="Genomic_DNA"/>
</dbReference>
<evidence type="ECO:0000256" key="4">
    <source>
        <dbReference type="ARBA" id="ARBA00023002"/>
    </source>
</evidence>
<reference evidence="8" key="1">
    <citation type="submission" date="2020-03" db="EMBL/GenBank/DDBJ databases">
        <title>Draft Genome Sequence of Cylindrodendrum hubeiense.</title>
        <authorList>
            <person name="Buettner E."/>
            <person name="Kellner H."/>
        </authorList>
    </citation>
    <scope>NUCLEOTIDE SEQUENCE</scope>
    <source>
        <strain evidence="8">IHI 201604</strain>
    </source>
</reference>
<proteinExistence type="inferred from homology"/>
<dbReference type="AlphaFoldDB" id="A0A9P5HAF4"/>
<keyword evidence="9" id="KW-1185">Reference proteome</keyword>
<dbReference type="Pfam" id="PF01494">
    <property type="entry name" value="FAD_binding_3"/>
    <property type="match status" value="1"/>
</dbReference>
<dbReference type="OrthoDB" id="16820at2759"/>
<evidence type="ECO:0000256" key="1">
    <source>
        <dbReference type="ARBA" id="ARBA00007992"/>
    </source>
</evidence>
<evidence type="ECO:0000256" key="5">
    <source>
        <dbReference type="ARBA" id="ARBA00023033"/>
    </source>
</evidence>